<dbReference type="STRING" id="642780.SAMN04488570_3517"/>
<dbReference type="PRINTS" id="PR00080">
    <property type="entry name" value="SDRFAMILY"/>
</dbReference>
<dbReference type="InterPro" id="IPR002347">
    <property type="entry name" value="SDR_fam"/>
</dbReference>
<dbReference type="InterPro" id="IPR020904">
    <property type="entry name" value="Sc_DH/Rdtase_CS"/>
</dbReference>
<evidence type="ECO:0000313" key="6">
    <source>
        <dbReference type="Proteomes" id="UP000198859"/>
    </source>
</evidence>
<reference evidence="6" key="1">
    <citation type="submission" date="2016-10" db="EMBL/GenBank/DDBJ databases">
        <authorList>
            <person name="Varghese N."/>
            <person name="Submissions S."/>
        </authorList>
    </citation>
    <scope>NUCLEOTIDE SEQUENCE [LARGE SCALE GENOMIC DNA]</scope>
    <source>
        <strain evidence="6">DSM 22127</strain>
    </source>
</reference>
<organism evidence="5 6">
    <name type="scientific">Nocardioides scoriae</name>
    <dbReference type="NCBI Taxonomy" id="642780"/>
    <lineage>
        <taxon>Bacteria</taxon>
        <taxon>Bacillati</taxon>
        <taxon>Actinomycetota</taxon>
        <taxon>Actinomycetes</taxon>
        <taxon>Propionibacteriales</taxon>
        <taxon>Nocardioidaceae</taxon>
        <taxon>Nocardioides</taxon>
    </lineage>
</organism>
<evidence type="ECO:0000313" key="5">
    <source>
        <dbReference type="EMBL" id="SDT09705.1"/>
    </source>
</evidence>
<dbReference type="SUPFAM" id="SSF51735">
    <property type="entry name" value="NAD(P)-binding Rossmann-fold domains"/>
    <property type="match status" value="1"/>
</dbReference>
<dbReference type="PROSITE" id="PS00061">
    <property type="entry name" value="ADH_SHORT"/>
    <property type="match status" value="1"/>
</dbReference>
<dbReference type="PRINTS" id="PR00081">
    <property type="entry name" value="GDHRDH"/>
</dbReference>
<evidence type="ECO:0000256" key="1">
    <source>
        <dbReference type="ARBA" id="ARBA00006484"/>
    </source>
</evidence>
<dbReference type="CDD" id="cd05233">
    <property type="entry name" value="SDR_c"/>
    <property type="match status" value="1"/>
</dbReference>
<dbReference type="Gene3D" id="3.40.50.720">
    <property type="entry name" value="NAD(P)-binding Rossmann-like Domain"/>
    <property type="match status" value="1"/>
</dbReference>
<evidence type="ECO:0000256" key="2">
    <source>
        <dbReference type="ARBA" id="ARBA00023002"/>
    </source>
</evidence>
<sequence>MSSSSVQGKVVVVTGAGSGIGRELAVELSRRGARVSGCDVDEAGLKETATRTRGELHTAVVDMGDREAVTAYAAEVAAHFGVVHQVFNNAGIAFNSSVLDSEWSDYERVLRVNLNGVIHGTQAFLPHLLASGDGHVVNVSSLNGYLAQPGLSHYCAAKFAVRGFTETLRSEMLLEGHPVKVSVVHPGGVATAISSNALEWARATGREITPAHEARQRTYTEKLLKLPADKAARIIVDGVEKGRARIRVGNDAIAVDRLVRLAPATATRVAVMLERRLLRSEQQA</sequence>
<proteinExistence type="inferred from homology"/>
<dbReference type="EMBL" id="LT629757">
    <property type="protein sequence ID" value="SDT09705.1"/>
    <property type="molecule type" value="Genomic_DNA"/>
</dbReference>
<dbReference type="PANTHER" id="PTHR44196:SF1">
    <property type="entry name" value="DEHYDROGENASE_REDUCTASE SDR FAMILY MEMBER 7B"/>
    <property type="match status" value="1"/>
</dbReference>
<dbReference type="GO" id="GO:0016020">
    <property type="term" value="C:membrane"/>
    <property type="evidence" value="ECO:0007669"/>
    <property type="project" value="TreeGrafter"/>
</dbReference>
<gene>
    <name evidence="5" type="ORF">SAMN04488570_3517</name>
</gene>
<dbReference type="Proteomes" id="UP000198859">
    <property type="component" value="Chromosome I"/>
</dbReference>
<dbReference type="OrthoDB" id="9792003at2"/>
<dbReference type="RefSeq" id="WP_091732364.1">
    <property type="nucleotide sequence ID" value="NZ_LT629757.1"/>
</dbReference>
<keyword evidence="6" id="KW-1185">Reference proteome</keyword>
<evidence type="ECO:0000256" key="3">
    <source>
        <dbReference type="RuleBase" id="RU000363"/>
    </source>
</evidence>
<accession>A0A1H1XK88</accession>
<feature type="domain" description="Ketoreductase" evidence="4">
    <location>
        <begin position="9"/>
        <end position="190"/>
    </location>
</feature>
<keyword evidence="2" id="KW-0560">Oxidoreductase</keyword>
<name>A0A1H1XK88_9ACTN</name>
<comment type="similarity">
    <text evidence="1 3">Belongs to the short-chain dehydrogenases/reductases (SDR) family.</text>
</comment>
<dbReference type="GO" id="GO:0016491">
    <property type="term" value="F:oxidoreductase activity"/>
    <property type="evidence" value="ECO:0007669"/>
    <property type="project" value="UniProtKB-KW"/>
</dbReference>
<dbReference type="PANTHER" id="PTHR44196">
    <property type="entry name" value="DEHYDROGENASE/REDUCTASE SDR FAMILY MEMBER 7B"/>
    <property type="match status" value="1"/>
</dbReference>
<protein>
    <submittedName>
        <fullName evidence="5">NADP-dependent 3-hydroxy acid dehydrogenase YdfG</fullName>
    </submittedName>
</protein>
<dbReference type="SMART" id="SM00822">
    <property type="entry name" value="PKS_KR"/>
    <property type="match status" value="1"/>
</dbReference>
<dbReference type="InterPro" id="IPR057326">
    <property type="entry name" value="KR_dom"/>
</dbReference>
<dbReference type="Pfam" id="PF00106">
    <property type="entry name" value="adh_short"/>
    <property type="match status" value="1"/>
</dbReference>
<dbReference type="InterPro" id="IPR036291">
    <property type="entry name" value="NAD(P)-bd_dom_sf"/>
</dbReference>
<dbReference type="AlphaFoldDB" id="A0A1H1XK88"/>
<evidence type="ECO:0000259" key="4">
    <source>
        <dbReference type="SMART" id="SM00822"/>
    </source>
</evidence>